<evidence type="ECO:0000256" key="5">
    <source>
        <dbReference type="ARBA" id="ARBA00022741"/>
    </source>
</evidence>
<keyword evidence="9" id="KW-0969">Cilium</keyword>
<dbReference type="Pfam" id="PF12775">
    <property type="entry name" value="AAA_7"/>
    <property type="match status" value="1"/>
</dbReference>
<dbReference type="Gene3D" id="1.10.8.720">
    <property type="entry name" value="Region D6 of dynein motor"/>
    <property type="match status" value="1"/>
</dbReference>
<dbReference type="Gene3D" id="3.40.50.300">
    <property type="entry name" value="P-loop containing nucleotide triphosphate hydrolases"/>
    <property type="match status" value="4"/>
</dbReference>
<evidence type="ECO:0000256" key="4">
    <source>
        <dbReference type="ARBA" id="ARBA00022701"/>
    </source>
</evidence>
<dbReference type="Pfam" id="PF12781">
    <property type="entry name" value="AAA_9"/>
    <property type="match status" value="1"/>
</dbReference>
<evidence type="ECO:0000259" key="20">
    <source>
        <dbReference type="Pfam" id="PF18199"/>
    </source>
</evidence>
<comment type="subcellular location">
    <subcellularLocation>
        <location evidence="1">Cytoplasm</location>
        <location evidence="1">Cytoskeleton</location>
        <location evidence="1">Cilium axoneme</location>
    </subcellularLocation>
</comment>
<evidence type="ECO:0000256" key="6">
    <source>
        <dbReference type="ARBA" id="ARBA00022840"/>
    </source>
</evidence>
<evidence type="ECO:0000256" key="3">
    <source>
        <dbReference type="ARBA" id="ARBA00022490"/>
    </source>
</evidence>
<dbReference type="Gene3D" id="6.10.140.1060">
    <property type="match status" value="1"/>
</dbReference>
<dbReference type="FunFam" id="1.10.8.720:FF:000001">
    <property type="entry name" value="dynein heavy chain 7, axonemal"/>
    <property type="match status" value="1"/>
</dbReference>
<dbReference type="Proteomes" id="UP000792457">
    <property type="component" value="Unassembled WGS sequence"/>
</dbReference>
<comment type="caution">
    <text evidence="21">The sequence shown here is derived from an EMBL/GenBank/DDBJ whole genome shotgun (WGS) entry which is preliminary data.</text>
</comment>
<dbReference type="InterPro" id="IPR026983">
    <property type="entry name" value="DHC"/>
</dbReference>
<dbReference type="Pfam" id="PF18198">
    <property type="entry name" value="AAA_lid_11"/>
    <property type="match status" value="1"/>
</dbReference>
<dbReference type="Gene3D" id="1.20.920.30">
    <property type="match status" value="1"/>
</dbReference>
<feature type="coiled-coil region" evidence="13">
    <location>
        <begin position="800"/>
        <end position="865"/>
    </location>
</feature>
<evidence type="ECO:0000256" key="12">
    <source>
        <dbReference type="ARBA" id="ARBA00023273"/>
    </source>
</evidence>
<keyword evidence="12" id="KW-0966">Cell projection</keyword>
<evidence type="ECO:0000256" key="2">
    <source>
        <dbReference type="ARBA" id="ARBA00008887"/>
    </source>
</evidence>
<dbReference type="FunFam" id="3.40.50.300:FF:000362">
    <property type="entry name" value="Dynein, axonemal, heavy chain 6"/>
    <property type="match status" value="1"/>
</dbReference>
<feature type="domain" description="Dynein heavy chain AAA module D4" evidence="16">
    <location>
        <begin position="312"/>
        <end position="572"/>
    </location>
</feature>
<dbReference type="InterPro" id="IPR024743">
    <property type="entry name" value="Dynein_HC_stalk"/>
</dbReference>
<dbReference type="PANTHER" id="PTHR22878:SF71">
    <property type="entry name" value="DYNEIN, AXONEMAL, HEAVY CHAIN 3"/>
    <property type="match status" value="1"/>
</dbReference>
<evidence type="ECO:0000259" key="19">
    <source>
        <dbReference type="Pfam" id="PF18198"/>
    </source>
</evidence>
<dbReference type="InterPro" id="IPR027417">
    <property type="entry name" value="P-loop_NTPase"/>
</dbReference>
<reference evidence="21" key="1">
    <citation type="submission" date="2013-04" db="EMBL/GenBank/DDBJ databases">
        <authorList>
            <person name="Qu J."/>
            <person name="Murali S.C."/>
            <person name="Bandaranaike D."/>
            <person name="Bellair M."/>
            <person name="Blankenburg K."/>
            <person name="Chao H."/>
            <person name="Dinh H."/>
            <person name="Doddapaneni H."/>
            <person name="Downs B."/>
            <person name="Dugan-Rocha S."/>
            <person name="Elkadiri S."/>
            <person name="Gnanaolivu R.D."/>
            <person name="Hernandez B."/>
            <person name="Javaid M."/>
            <person name="Jayaseelan J.C."/>
            <person name="Lee S."/>
            <person name="Li M."/>
            <person name="Ming W."/>
            <person name="Munidasa M."/>
            <person name="Muniz J."/>
            <person name="Nguyen L."/>
            <person name="Ongeri F."/>
            <person name="Osuji N."/>
            <person name="Pu L.-L."/>
            <person name="Puazo M."/>
            <person name="Qu C."/>
            <person name="Quiroz J."/>
            <person name="Raj R."/>
            <person name="Weissenberger G."/>
            <person name="Xin Y."/>
            <person name="Zou X."/>
            <person name="Han Y."/>
            <person name="Richards S."/>
            <person name="Worley K."/>
            <person name="Muzny D."/>
            <person name="Gibbs R."/>
        </authorList>
    </citation>
    <scope>NUCLEOTIDE SEQUENCE</scope>
    <source>
        <strain evidence="21">Sampled in the wild</strain>
    </source>
</reference>
<dbReference type="GO" id="GO:0030286">
    <property type="term" value="C:dynein complex"/>
    <property type="evidence" value="ECO:0007669"/>
    <property type="project" value="UniProtKB-KW"/>
</dbReference>
<proteinExistence type="inferred from homology"/>
<feature type="domain" description="Dynein heavy chain C-terminal" evidence="20">
    <location>
        <begin position="1639"/>
        <end position="1940"/>
    </location>
</feature>
<evidence type="ECO:0000259" key="15">
    <source>
        <dbReference type="Pfam" id="PF12777"/>
    </source>
</evidence>
<evidence type="ECO:0000256" key="7">
    <source>
        <dbReference type="ARBA" id="ARBA00023017"/>
    </source>
</evidence>
<evidence type="ECO:0000256" key="1">
    <source>
        <dbReference type="ARBA" id="ARBA00004430"/>
    </source>
</evidence>
<dbReference type="Gene3D" id="1.10.8.1220">
    <property type="match status" value="1"/>
</dbReference>
<dbReference type="Gene3D" id="3.10.490.20">
    <property type="match status" value="1"/>
</dbReference>
<keyword evidence="22" id="KW-1185">Reference proteome</keyword>
<evidence type="ECO:0000259" key="18">
    <source>
        <dbReference type="Pfam" id="PF17857"/>
    </source>
</evidence>
<organism evidence="21 22">
    <name type="scientific">Ladona fulva</name>
    <name type="common">Scarce chaser dragonfly</name>
    <name type="synonym">Libellula fulva</name>
    <dbReference type="NCBI Taxonomy" id="123851"/>
    <lineage>
        <taxon>Eukaryota</taxon>
        <taxon>Metazoa</taxon>
        <taxon>Ecdysozoa</taxon>
        <taxon>Arthropoda</taxon>
        <taxon>Hexapoda</taxon>
        <taxon>Insecta</taxon>
        <taxon>Pterygota</taxon>
        <taxon>Palaeoptera</taxon>
        <taxon>Odonata</taxon>
        <taxon>Epiprocta</taxon>
        <taxon>Anisoptera</taxon>
        <taxon>Libelluloidea</taxon>
        <taxon>Libellulidae</taxon>
        <taxon>Ladona</taxon>
    </lineage>
</organism>
<dbReference type="Pfam" id="PF17857">
    <property type="entry name" value="AAA_lid_1"/>
    <property type="match status" value="1"/>
</dbReference>
<dbReference type="GO" id="GO:0005874">
    <property type="term" value="C:microtubule"/>
    <property type="evidence" value="ECO:0007669"/>
    <property type="project" value="UniProtKB-KW"/>
</dbReference>
<dbReference type="Pfam" id="PF03028">
    <property type="entry name" value="Dynein_heavy"/>
    <property type="match status" value="1"/>
</dbReference>
<evidence type="ECO:0000313" key="21">
    <source>
        <dbReference type="EMBL" id="KAG8235431.1"/>
    </source>
</evidence>
<accession>A0A8K0P6B2</accession>
<dbReference type="GO" id="GO:0051959">
    <property type="term" value="F:dynein light intermediate chain binding"/>
    <property type="evidence" value="ECO:0007669"/>
    <property type="project" value="InterPro"/>
</dbReference>
<name>A0A8K0P6B2_LADFU</name>
<dbReference type="FunFam" id="3.40.50.300:FF:002141">
    <property type="entry name" value="Dynein heavy chain"/>
    <property type="match status" value="1"/>
</dbReference>
<dbReference type="InterPro" id="IPR004273">
    <property type="entry name" value="Dynein_heavy_D6_P-loop"/>
</dbReference>
<keyword evidence="5" id="KW-0547">Nucleotide-binding</keyword>
<dbReference type="SUPFAM" id="SSF52540">
    <property type="entry name" value="P-loop containing nucleoside triphosphate hydrolases"/>
    <property type="match status" value="2"/>
</dbReference>
<dbReference type="Gene3D" id="1.20.1270.280">
    <property type="match status" value="1"/>
</dbReference>
<dbReference type="InterPro" id="IPR041658">
    <property type="entry name" value="AAA_lid_11"/>
</dbReference>
<evidence type="ECO:0000256" key="10">
    <source>
        <dbReference type="ARBA" id="ARBA00023175"/>
    </source>
</evidence>
<comment type="similarity">
    <text evidence="2">Belongs to the dynein heavy chain family.</text>
</comment>
<sequence>MNMPQKEAYGAQPPIELLRQWIDHGYWYDKKDTTKLEIIDLLFVSAMLPPGGGRNYISGRLIRHMNIISTDSFEDSTLMKIFCSIVDWQFSKGYDTNIVRMTKCQIDVGQCQNDVHLVLWAIGKTTFGYYLQWVEMTVWRIYEKVTKFMFQLLVDGTLQVYKQSIATFLPIPAKSHYVFNLRDFARVIRGVLLVPASHLADPEKLIRLWIHESYRVFYDRLIDNSDRKVFFEIMNKYCYESMRQRMEKMLTNFIPPEDDSLKDDHIRNLFFGNYMEPDADPKIYDEVSDFDSLVKKMEYYLDEYNLMTKRPMNLVMFKFAIEHISRISRVLAQDNGHALLVGIGGSGRKSNTHLAAFMAGMECFQVEITKSYGRSEWIEDLKALLKKTGLEGKPTVFLFSDTQVKSESFIEDISILLNTGDVPNLFPADEKAEILEGIQEKAKTVGKKIEPTTLALYNYFIERVRVNLHIVLAFSPIGSSFRNRLNMFPSLINCCIINWFTAWPMDALEKVAYYYLKNLEIEDSMKSKCVNICKYFHGSIRDISERYYSILKRHNYVTPTSYIELILTFLDLYKAKVQDINKLISRYAVGLEKLDFASSQVAVMQNELTALHPQLVETSEQTEKLMIKIEQDTIVVEAKKEIVGADEALANEAAAAAQAIKDDCESDLAEAIPALESAISALNTLKPADITVVKAMKNPPTGVKLVMEAICVMKGIKPERKPDPSGSGKMIEDYWASSLKLLVIFLTSFIFYLKFNRFIPDRDFRPEKIKIASNACEGLCKWVLAMEVYDRVIKIVAPKKAKLAEAESELATQMDKLNEKRAQLQEVTDKLQALNDEFAAMTKKKKDLEDNIQLCTQKLFRAEKLIGGLGGEKSRWSELAEMLQGQLKDIIGDVLLSAGVVAYLGAFTVDFRQYSLCYHQALYVTIAGQANKWIKNMEKSNNLAVVKLTDANYMKVLENGITLGVPVLLENVGEEIEANLEPILLKQTYKEANIEYLKVGDNAVVYNKEFKFYITTRLRNPHYLPEVAVKVTLLNFMITPLGLQDQLLGILVAKERPDLEEKKNELILESANNKKLLKELEDKILEVLSMSKGNILEDETALQILTSSKTLSEEIQAKQEVAAATEVEIDTARNEYKPVSQHSSVLFFCISELASIDPMYQYSLLWFIHLYNQSIINSAKSDELDKRLMNLNEYFTKIIYENVCRSLFVKHKLIFSFTLCIGILSSLGMIKEDVLTFLLTGGVALDNPYPNPDDSWLSDKSWNEIVQASSLNSLSGLHSSLSKYPYLWRDYFMSSSPQSDKCPEPFADVKGLEKLVILRCLRPDKVVPGVQFDLAGSYNDSNCYTPLIFILSPGADPMAGLMKFAESLELVGEMIQTISLGQGQGPVAESMIKQGINLGNWVVLQNCHLAESWMRKLENICDDVIVQETTHERFRLWLTSYPSDAFPVSILQNGVKMTNEPPKGMKANLLRSYTNDPISDPDFFNACNKTKEWQHLLFGLCFFHAVVQERRNFGPLGWNIPYEFNESDLRISVMQLQIFLNDYKEVPYEALTYLTGECNYGGRVTDDKDRRLLLSLLSLVYTEEIISDPDYTFSSIKVYHVPPKPTIEGCIEFIKELPLITSPDVYGLHENADISKDIQETQKILGGVLLTQTQISVSTAGGESGEIVIELAIDILNKLPKQYNMEAVAERYPVLYSNSMNTVLRQELVRFNQLIADIKVTLTDVQRAIKGIIVLSPELEEVYKSLLMGKVPSAWAKKSYPSLKPLGSYVADLLARLSFFQKWIDTGAPVIYWISGFYFTQSFLTGVMQNYARKYKIPIDNLVFQYEITDFVIESEESPDSGEYCKGLFLEGARWNRETRQLEESFSRTLHDVVPVIWLKPTLKEKYVLKDCYECPVYKTSARRGILSTTGHSTNFVMFIDIPSSVHQNHWINRGVACLCQLDN</sequence>
<dbReference type="FunFam" id="1.20.920.30:FF:000002">
    <property type="entry name" value="Dynein axonemal heavy chain 3"/>
    <property type="match status" value="1"/>
</dbReference>
<protein>
    <recommendedName>
        <fullName evidence="23">Dynein axonemal heavy chain 3</fullName>
    </recommendedName>
</protein>
<keyword evidence="6" id="KW-0067">ATP-binding</keyword>
<keyword evidence="8 13" id="KW-0175">Coiled coil</keyword>
<evidence type="ECO:0000259" key="16">
    <source>
        <dbReference type="Pfam" id="PF12780"/>
    </source>
</evidence>
<dbReference type="Pfam" id="PF12780">
    <property type="entry name" value="AAA_8"/>
    <property type="match status" value="1"/>
</dbReference>
<feature type="domain" description="Dynein heavy chain ATP-binding dynein motor region" evidence="17">
    <location>
        <begin position="927"/>
        <end position="1115"/>
    </location>
</feature>
<evidence type="ECO:0000256" key="9">
    <source>
        <dbReference type="ARBA" id="ARBA00023069"/>
    </source>
</evidence>
<dbReference type="Pfam" id="PF12777">
    <property type="entry name" value="MT"/>
    <property type="match status" value="1"/>
</dbReference>
<gene>
    <name evidence="21" type="ORF">J437_LFUL015496</name>
</gene>
<evidence type="ECO:0000313" key="22">
    <source>
        <dbReference type="Proteomes" id="UP000792457"/>
    </source>
</evidence>
<dbReference type="GO" id="GO:0008569">
    <property type="term" value="F:minus-end-directed microtubule motor activity"/>
    <property type="evidence" value="ECO:0007669"/>
    <property type="project" value="InterPro"/>
</dbReference>
<dbReference type="InterPro" id="IPR041228">
    <property type="entry name" value="Dynein_C"/>
</dbReference>
<dbReference type="FunFam" id="1.10.8.1220:FF:000001">
    <property type="entry name" value="Dynein axonemal heavy chain 5"/>
    <property type="match status" value="1"/>
</dbReference>
<dbReference type="GO" id="GO:0005524">
    <property type="term" value="F:ATP binding"/>
    <property type="evidence" value="ECO:0007669"/>
    <property type="project" value="UniProtKB-KW"/>
</dbReference>
<feature type="domain" description="Dynein heavy chain coiled coil stalk" evidence="15">
    <location>
        <begin position="586"/>
        <end position="914"/>
    </location>
</feature>
<keyword evidence="4" id="KW-0493">Microtubule</keyword>
<dbReference type="EMBL" id="KZ308908">
    <property type="protein sequence ID" value="KAG8235431.1"/>
    <property type="molecule type" value="Genomic_DNA"/>
</dbReference>
<dbReference type="FunFam" id="1.20.920.20:FF:000006">
    <property type="entry name" value="Dynein, axonemal, heavy chain 6"/>
    <property type="match status" value="1"/>
</dbReference>
<dbReference type="FunFam" id="3.10.490.20:FF:000001">
    <property type="entry name" value="dynein heavy chain 7, axonemal"/>
    <property type="match status" value="1"/>
</dbReference>
<dbReference type="InterPro" id="IPR035706">
    <property type="entry name" value="AAA_9"/>
</dbReference>
<feature type="domain" description="Dynein heavy chain AAA lid" evidence="19">
    <location>
        <begin position="1493"/>
        <end position="1632"/>
    </location>
</feature>
<reference evidence="21" key="2">
    <citation type="submission" date="2017-10" db="EMBL/GenBank/DDBJ databases">
        <title>Ladona fulva Genome sequencing and assembly.</title>
        <authorList>
            <person name="Murali S."/>
            <person name="Richards S."/>
            <person name="Bandaranaike D."/>
            <person name="Bellair M."/>
            <person name="Blankenburg K."/>
            <person name="Chao H."/>
            <person name="Dinh H."/>
            <person name="Doddapaneni H."/>
            <person name="Dugan-Rocha S."/>
            <person name="Elkadiri S."/>
            <person name="Gnanaolivu R."/>
            <person name="Hernandez B."/>
            <person name="Skinner E."/>
            <person name="Javaid M."/>
            <person name="Lee S."/>
            <person name="Li M."/>
            <person name="Ming W."/>
            <person name="Munidasa M."/>
            <person name="Muniz J."/>
            <person name="Nguyen L."/>
            <person name="Hughes D."/>
            <person name="Osuji N."/>
            <person name="Pu L.-L."/>
            <person name="Puazo M."/>
            <person name="Qu C."/>
            <person name="Quiroz J."/>
            <person name="Raj R."/>
            <person name="Weissenberger G."/>
            <person name="Xin Y."/>
            <person name="Zou X."/>
            <person name="Han Y."/>
            <person name="Worley K."/>
            <person name="Muzny D."/>
            <person name="Gibbs R."/>
        </authorList>
    </citation>
    <scope>NUCLEOTIDE SEQUENCE</scope>
    <source>
        <strain evidence="21">Sampled in the wild</strain>
    </source>
</reference>
<keyword evidence="10" id="KW-0505">Motor protein</keyword>
<dbReference type="InterPro" id="IPR024317">
    <property type="entry name" value="Dynein_heavy_chain_D4_dom"/>
</dbReference>
<keyword evidence="11" id="KW-0206">Cytoskeleton</keyword>
<dbReference type="GO" id="GO:0005930">
    <property type="term" value="C:axoneme"/>
    <property type="evidence" value="ECO:0007669"/>
    <property type="project" value="UniProtKB-SubCell"/>
</dbReference>
<feature type="domain" description="Dynein heavy chain region D6 P-loop" evidence="14">
    <location>
        <begin position="1343"/>
        <end position="1458"/>
    </location>
</feature>
<feature type="domain" description="Dynein heavy chain 3 AAA+ lid" evidence="18">
    <location>
        <begin position="153"/>
        <end position="234"/>
    </location>
</feature>
<dbReference type="GO" id="GO:0045505">
    <property type="term" value="F:dynein intermediate chain binding"/>
    <property type="evidence" value="ECO:0007669"/>
    <property type="project" value="InterPro"/>
</dbReference>
<dbReference type="Pfam" id="PF18199">
    <property type="entry name" value="Dynein_C"/>
    <property type="match status" value="1"/>
</dbReference>
<evidence type="ECO:0000256" key="13">
    <source>
        <dbReference type="SAM" id="Coils"/>
    </source>
</evidence>
<dbReference type="InterPro" id="IPR042219">
    <property type="entry name" value="AAA_lid_11_sf"/>
</dbReference>
<evidence type="ECO:0000259" key="14">
    <source>
        <dbReference type="Pfam" id="PF03028"/>
    </source>
</evidence>
<evidence type="ECO:0000256" key="8">
    <source>
        <dbReference type="ARBA" id="ARBA00023054"/>
    </source>
</evidence>
<dbReference type="InterPro" id="IPR043160">
    <property type="entry name" value="Dynein_C_barrel"/>
</dbReference>
<keyword evidence="3" id="KW-0963">Cytoplasm</keyword>
<dbReference type="Gene3D" id="1.20.920.20">
    <property type="match status" value="1"/>
</dbReference>
<dbReference type="OrthoDB" id="5593012at2759"/>
<dbReference type="GO" id="GO:0007018">
    <property type="term" value="P:microtubule-based movement"/>
    <property type="evidence" value="ECO:0007669"/>
    <property type="project" value="InterPro"/>
</dbReference>
<keyword evidence="7" id="KW-0243">Dynein</keyword>
<evidence type="ECO:0008006" key="23">
    <source>
        <dbReference type="Google" id="ProtNLM"/>
    </source>
</evidence>
<evidence type="ECO:0000256" key="11">
    <source>
        <dbReference type="ARBA" id="ARBA00023212"/>
    </source>
</evidence>
<dbReference type="InterPro" id="IPR041589">
    <property type="entry name" value="DNAH3_AAA_lid_1"/>
</dbReference>
<dbReference type="FunFam" id="1.20.1270.280:FF:000001">
    <property type="entry name" value="dynein heavy chain 7, axonemal"/>
    <property type="match status" value="1"/>
</dbReference>
<dbReference type="PANTHER" id="PTHR22878">
    <property type="entry name" value="DYNEIN HEAVY CHAIN 6, AXONEMAL-LIKE-RELATED"/>
    <property type="match status" value="1"/>
</dbReference>
<evidence type="ECO:0000259" key="17">
    <source>
        <dbReference type="Pfam" id="PF12781"/>
    </source>
</evidence>